<comment type="similarity">
    <text evidence="2 4">Belongs to the flagella basal body rod proteins family.</text>
</comment>
<keyword evidence="8" id="KW-0614">Plasmid</keyword>
<evidence type="ECO:0000256" key="2">
    <source>
        <dbReference type="ARBA" id="ARBA00009677"/>
    </source>
</evidence>
<dbReference type="OrthoDB" id="9804559at2"/>
<feature type="domain" description="Flagellar basal-body/hook protein C-terminal" evidence="6">
    <location>
        <begin position="200"/>
        <end position="242"/>
    </location>
</feature>
<evidence type="ECO:0000313" key="9">
    <source>
        <dbReference type="Proteomes" id="UP000187059"/>
    </source>
</evidence>
<keyword evidence="9" id="KW-1185">Reference proteome</keyword>
<evidence type="ECO:0000259" key="7">
    <source>
        <dbReference type="Pfam" id="PF22692"/>
    </source>
</evidence>
<dbReference type="NCBIfam" id="TIGR02490">
    <property type="entry name" value="flgF"/>
    <property type="match status" value="1"/>
</dbReference>
<dbReference type="InterPro" id="IPR001444">
    <property type="entry name" value="Flag_bb_rod_N"/>
</dbReference>
<proteinExistence type="inferred from homology"/>
<dbReference type="AlphaFoldDB" id="A0A1P8ULQ7"/>
<dbReference type="EMBL" id="CP015089">
    <property type="protein sequence ID" value="APZ50340.1"/>
    <property type="molecule type" value="Genomic_DNA"/>
</dbReference>
<dbReference type="Pfam" id="PF00460">
    <property type="entry name" value="Flg_bb_rod"/>
    <property type="match status" value="1"/>
</dbReference>
<keyword evidence="8" id="KW-0282">Flagellum</keyword>
<dbReference type="GO" id="GO:0030694">
    <property type="term" value="C:bacterial-type flagellum basal body, rod"/>
    <property type="evidence" value="ECO:0007669"/>
    <property type="project" value="UniProtKB-UniRule"/>
</dbReference>
<dbReference type="KEGG" id="paby:Ga0080574_TMP6"/>
<evidence type="ECO:0000256" key="4">
    <source>
        <dbReference type="RuleBase" id="RU362116"/>
    </source>
</evidence>
<dbReference type="InterPro" id="IPR037925">
    <property type="entry name" value="FlgE/F/G-like"/>
</dbReference>
<sequence length="249" mass="26118">MDNSTYVALSQLTALERQLDVTANNIANANSNGFKAARVLFESYLQQDDASASGEGTNYLIDRGSYLDDAPGALVQTGNALDMALTGQGWFAYELADGRTAYGRDGSFVLDAQGRMVTASGAQVLDAGGAPLNIPPEFASTVSISADGVISSTEGGVLGQVGVFTLPDRQSLSRTGGGMFLPENGNAQLQPDDTGTQILQGAVESSNVQAVSEVTRLIDIQQAYQHALNLVSSEDDLKKEMLSRIGQTS</sequence>
<evidence type="ECO:0000313" key="8">
    <source>
        <dbReference type="EMBL" id="APZ50340.1"/>
    </source>
</evidence>
<accession>A0A1P8ULQ7</accession>
<feature type="domain" description="Flagellar basal body rod protein N-terminal" evidence="5">
    <location>
        <begin position="6"/>
        <end position="35"/>
    </location>
</feature>
<protein>
    <recommendedName>
        <fullName evidence="4">Flagellar basal-body rod protein FlgF</fullName>
    </recommendedName>
</protein>
<dbReference type="InterPro" id="IPR010930">
    <property type="entry name" value="Flg_bb/hook_C_dom"/>
</dbReference>
<evidence type="ECO:0000259" key="5">
    <source>
        <dbReference type="Pfam" id="PF00460"/>
    </source>
</evidence>
<dbReference type="InterPro" id="IPR053967">
    <property type="entry name" value="LlgE_F_G-like_D1"/>
</dbReference>
<reference evidence="8 9" key="1">
    <citation type="submission" date="2016-04" db="EMBL/GenBank/DDBJ databases">
        <title>Deep-sea bacteria in the southern Pacific.</title>
        <authorList>
            <person name="Tang K."/>
        </authorList>
    </citation>
    <scope>NUCLEOTIDE SEQUENCE [LARGE SCALE GENOMIC DNA]</scope>
    <source>
        <strain evidence="8 9">JLT2014</strain>
        <plasmid evidence="9">ppaby5</plasmid>
    </source>
</reference>
<dbReference type="PANTHER" id="PTHR30435:SF19">
    <property type="entry name" value="FLAGELLAR BASAL-BODY ROD PROTEIN FLGG"/>
    <property type="match status" value="1"/>
</dbReference>
<comment type="subcellular location">
    <subcellularLocation>
        <location evidence="1 4">Bacterial flagellum basal body</location>
    </subcellularLocation>
</comment>
<keyword evidence="8" id="KW-0966">Cell projection</keyword>
<keyword evidence="8" id="KW-0969">Cilium</keyword>
<dbReference type="SUPFAM" id="SSF117143">
    <property type="entry name" value="Flagellar hook protein flgE"/>
    <property type="match status" value="1"/>
</dbReference>
<comment type="subunit">
    <text evidence="4">The basal body constitutes a major portion of the flagellar organelle and consists of five rings (E,L,P,S, and M) mounted on a central rod. The rod consists of about 26 subunits of FlgG in the distal portion, and FlgB, FlgC and FlgF are thought to build up the proximal portion of the rod with about 6 subunits each.</text>
</comment>
<geneLocation type="plasmid" evidence="9">
    <name>ppaby5</name>
</geneLocation>
<evidence type="ECO:0000256" key="1">
    <source>
        <dbReference type="ARBA" id="ARBA00004117"/>
    </source>
</evidence>
<dbReference type="InterPro" id="IPR019776">
    <property type="entry name" value="Flagellar_basal_body_rod_CS"/>
</dbReference>
<dbReference type="GO" id="GO:0071978">
    <property type="term" value="P:bacterial-type flagellum-dependent swarming motility"/>
    <property type="evidence" value="ECO:0007669"/>
    <property type="project" value="TreeGrafter"/>
</dbReference>
<dbReference type="PANTHER" id="PTHR30435">
    <property type="entry name" value="FLAGELLAR PROTEIN"/>
    <property type="match status" value="1"/>
</dbReference>
<dbReference type="InterPro" id="IPR020013">
    <property type="entry name" value="Flagellar_FlgE/F/G"/>
</dbReference>
<dbReference type="Pfam" id="PF22692">
    <property type="entry name" value="LlgE_F_G_D1"/>
    <property type="match status" value="1"/>
</dbReference>
<keyword evidence="3 4" id="KW-0975">Bacterial flagellum</keyword>
<organism evidence="8 9">
    <name type="scientific">Salipiger abyssi</name>
    <dbReference type="NCBI Taxonomy" id="1250539"/>
    <lineage>
        <taxon>Bacteria</taxon>
        <taxon>Pseudomonadati</taxon>
        <taxon>Pseudomonadota</taxon>
        <taxon>Alphaproteobacteria</taxon>
        <taxon>Rhodobacterales</taxon>
        <taxon>Roseobacteraceae</taxon>
        <taxon>Salipiger</taxon>
    </lineage>
</organism>
<dbReference type="Proteomes" id="UP000187059">
    <property type="component" value="Plasmid pPABY5"/>
</dbReference>
<dbReference type="InterPro" id="IPR012836">
    <property type="entry name" value="FlgF"/>
</dbReference>
<evidence type="ECO:0000256" key="3">
    <source>
        <dbReference type="ARBA" id="ARBA00023143"/>
    </source>
</evidence>
<feature type="domain" description="Flagellar hook protein FlgE/F/G-like D1" evidence="7">
    <location>
        <begin position="84"/>
        <end position="151"/>
    </location>
</feature>
<name>A0A1P8ULQ7_9RHOB</name>
<dbReference type="Pfam" id="PF06429">
    <property type="entry name" value="Flg_bbr_C"/>
    <property type="match status" value="1"/>
</dbReference>
<dbReference type="RefSeq" id="WP_076693903.1">
    <property type="nucleotide sequence ID" value="NZ_CP015089.1"/>
</dbReference>
<evidence type="ECO:0000259" key="6">
    <source>
        <dbReference type="Pfam" id="PF06429"/>
    </source>
</evidence>
<gene>
    <name evidence="8" type="ORF">Ga0080574_TMP6</name>
</gene>
<dbReference type="PROSITE" id="PS00588">
    <property type="entry name" value="FLAGELLA_BB_ROD"/>
    <property type="match status" value="1"/>
</dbReference>
<dbReference type="NCBIfam" id="TIGR03506">
    <property type="entry name" value="FlgEFG_subfam"/>
    <property type="match status" value="1"/>
</dbReference>